<dbReference type="GeneID" id="9044758"/>
<dbReference type="RefSeq" id="XP_002782597.1">
    <property type="nucleotide sequence ID" value="XM_002782551.1"/>
</dbReference>
<dbReference type="OrthoDB" id="251770at2759"/>
<evidence type="ECO:0000313" key="3">
    <source>
        <dbReference type="Proteomes" id="UP000007800"/>
    </source>
</evidence>
<feature type="domain" description="BRCT" evidence="1">
    <location>
        <begin position="15"/>
        <end position="93"/>
    </location>
</feature>
<protein>
    <recommendedName>
        <fullName evidence="1">BRCT domain-containing protein</fullName>
    </recommendedName>
</protein>
<keyword evidence="3" id="KW-1185">Reference proteome</keyword>
<sequence length="108" mass="12317">YLSSGTDPRPDIPVIYDDILEGLKASTTGLPLAQREQITRLLPWMGGYDTRELTDDLDMLICASVDLKNAKYLTSAHELKAALRLPAFIDECWRHKRRPSDERKFALK</sequence>
<dbReference type="PROSITE" id="PS50172">
    <property type="entry name" value="BRCT"/>
    <property type="match status" value="1"/>
</dbReference>
<dbReference type="InParanoid" id="C5KMA1"/>
<dbReference type="AlphaFoldDB" id="C5KMA1"/>
<dbReference type="EMBL" id="GG674281">
    <property type="protein sequence ID" value="EER14392.1"/>
    <property type="molecule type" value="Genomic_DNA"/>
</dbReference>
<feature type="non-terminal residue" evidence="2">
    <location>
        <position position="108"/>
    </location>
</feature>
<evidence type="ECO:0000259" key="1">
    <source>
        <dbReference type="PROSITE" id="PS50172"/>
    </source>
</evidence>
<accession>C5KMA1</accession>
<proteinExistence type="predicted"/>
<evidence type="ECO:0000313" key="2">
    <source>
        <dbReference type="EMBL" id="EER14392.1"/>
    </source>
</evidence>
<dbReference type="InterPro" id="IPR001357">
    <property type="entry name" value="BRCT_dom"/>
</dbReference>
<organism evidence="3">
    <name type="scientific">Perkinsus marinus (strain ATCC 50983 / TXsc)</name>
    <dbReference type="NCBI Taxonomy" id="423536"/>
    <lineage>
        <taxon>Eukaryota</taxon>
        <taxon>Sar</taxon>
        <taxon>Alveolata</taxon>
        <taxon>Perkinsozoa</taxon>
        <taxon>Perkinsea</taxon>
        <taxon>Perkinsida</taxon>
        <taxon>Perkinsidae</taxon>
        <taxon>Perkinsus</taxon>
    </lineage>
</organism>
<reference evidence="2 3" key="1">
    <citation type="submission" date="2008-07" db="EMBL/GenBank/DDBJ databases">
        <authorList>
            <person name="El-Sayed N."/>
            <person name="Caler E."/>
            <person name="Inman J."/>
            <person name="Amedeo P."/>
            <person name="Hass B."/>
            <person name="Wortman J."/>
        </authorList>
    </citation>
    <scope>NUCLEOTIDE SEQUENCE [LARGE SCALE GENOMIC DNA]</scope>
    <source>
        <strain evidence="3">ATCC 50983 / TXsc</strain>
    </source>
</reference>
<dbReference type="SUPFAM" id="SSF52113">
    <property type="entry name" value="BRCT domain"/>
    <property type="match status" value="1"/>
</dbReference>
<feature type="non-terminal residue" evidence="2">
    <location>
        <position position="1"/>
    </location>
</feature>
<dbReference type="Proteomes" id="UP000007800">
    <property type="component" value="Unassembled WGS sequence"/>
</dbReference>
<name>C5KMA1_PERM5</name>
<gene>
    <name evidence="2" type="ORF">Pmar_PMAR007018</name>
</gene>
<dbReference type="Gene3D" id="3.40.50.10190">
    <property type="entry name" value="BRCT domain"/>
    <property type="match status" value="1"/>
</dbReference>
<dbReference type="InterPro" id="IPR036420">
    <property type="entry name" value="BRCT_dom_sf"/>
</dbReference>